<dbReference type="CDD" id="cd16461">
    <property type="entry name" value="RING-H2_EL5-like"/>
    <property type="match status" value="1"/>
</dbReference>
<evidence type="ECO:0000256" key="1">
    <source>
        <dbReference type="PROSITE-ProRule" id="PRU00175"/>
    </source>
</evidence>
<dbReference type="EMBL" id="CACTIH010005447">
    <property type="protein sequence ID" value="CAA2993217.1"/>
    <property type="molecule type" value="Genomic_DNA"/>
</dbReference>
<feature type="transmembrane region" description="Helical" evidence="2">
    <location>
        <begin position="68"/>
        <end position="93"/>
    </location>
</feature>
<keyword evidence="1" id="KW-0863">Zinc-finger</keyword>
<dbReference type="Proteomes" id="UP000594638">
    <property type="component" value="Unassembled WGS sequence"/>
</dbReference>
<dbReference type="Pfam" id="PF13639">
    <property type="entry name" value="zf-RING_2"/>
    <property type="match status" value="1"/>
</dbReference>
<name>A0A8S0SNU0_OLEEU</name>
<keyword evidence="2" id="KW-0472">Membrane</keyword>
<dbReference type="Gramene" id="OE9A090738T1">
    <property type="protein sequence ID" value="OE9A090738C1"/>
    <property type="gene ID" value="OE9A090738"/>
</dbReference>
<dbReference type="InterPro" id="IPR044289">
    <property type="entry name" value="ATL67-70"/>
</dbReference>
<evidence type="ECO:0000256" key="2">
    <source>
        <dbReference type="SAM" id="Phobius"/>
    </source>
</evidence>
<dbReference type="GO" id="GO:0016740">
    <property type="term" value="F:transferase activity"/>
    <property type="evidence" value="ECO:0007669"/>
    <property type="project" value="InterPro"/>
</dbReference>
<keyword evidence="2" id="KW-0812">Transmembrane</keyword>
<dbReference type="GO" id="GO:0008270">
    <property type="term" value="F:zinc ion binding"/>
    <property type="evidence" value="ECO:0007669"/>
    <property type="project" value="UniProtKB-KW"/>
</dbReference>
<dbReference type="OrthoDB" id="8062037at2759"/>
<dbReference type="SUPFAM" id="SSF57850">
    <property type="entry name" value="RING/U-box"/>
    <property type="match status" value="1"/>
</dbReference>
<dbReference type="SMART" id="SM00184">
    <property type="entry name" value="RING"/>
    <property type="match status" value="1"/>
</dbReference>
<sequence length="210" mass="23173">MQPLFYFDHSLLLHGPTLLNSARETWLPVGSTNPLSISLDTYFLVPRSQPFPPMSTAPPPVYYSGVSLGYGIAVAVSILVFISTIMLASYACIRVKSGGGREESNHRSLEPIMLVLGQEKRIIESYPSIVLGESRRLPKPNNGPCSICLPEYRAKDILRCIPDCNHCFHATCVDEWLQVNASCPLCRNSPAPSTIPTPLSEFVPLAYHSR</sequence>
<feature type="domain" description="RING-type" evidence="3">
    <location>
        <begin position="145"/>
        <end position="187"/>
    </location>
</feature>
<dbReference type="GO" id="GO:0016567">
    <property type="term" value="P:protein ubiquitination"/>
    <property type="evidence" value="ECO:0007669"/>
    <property type="project" value="InterPro"/>
</dbReference>
<protein>
    <submittedName>
        <fullName evidence="4">RING-H2 finger ATL69</fullName>
    </submittedName>
</protein>
<evidence type="ECO:0000313" key="4">
    <source>
        <dbReference type="EMBL" id="CAA2993217.1"/>
    </source>
</evidence>
<dbReference type="PANTHER" id="PTHR46592">
    <property type="entry name" value="RING-H2 FINGER PROTEIN ATL67"/>
    <property type="match status" value="1"/>
</dbReference>
<reference evidence="4 5" key="1">
    <citation type="submission" date="2019-12" db="EMBL/GenBank/DDBJ databases">
        <authorList>
            <person name="Alioto T."/>
            <person name="Alioto T."/>
            <person name="Gomez Garrido J."/>
        </authorList>
    </citation>
    <scope>NUCLEOTIDE SEQUENCE [LARGE SCALE GENOMIC DNA]</scope>
</reference>
<dbReference type="InterPro" id="IPR013083">
    <property type="entry name" value="Znf_RING/FYVE/PHD"/>
</dbReference>
<proteinExistence type="predicted"/>
<evidence type="ECO:0000313" key="5">
    <source>
        <dbReference type="Proteomes" id="UP000594638"/>
    </source>
</evidence>
<keyword evidence="1" id="KW-0862">Zinc</keyword>
<accession>A0A8S0SNU0</accession>
<dbReference type="AlphaFoldDB" id="A0A8S0SNU0"/>
<dbReference type="PANTHER" id="PTHR46592:SF14">
    <property type="entry name" value="RING-TYPE DOMAIN-CONTAINING PROTEIN"/>
    <property type="match status" value="1"/>
</dbReference>
<organism evidence="4 5">
    <name type="scientific">Olea europaea subsp. europaea</name>
    <dbReference type="NCBI Taxonomy" id="158383"/>
    <lineage>
        <taxon>Eukaryota</taxon>
        <taxon>Viridiplantae</taxon>
        <taxon>Streptophyta</taxon>
        <taxon>Embryophyta</taxon>
        <taxon>Tracheophyta</taxon>
        <taxon>Spermatophyta</taxon>
        <taxon>Magnoliopsida</taxon>
        <taxon>eudicotyledons</taxon>
        <taxon>Gunneridae</taxon>
        <taxon>Pentapetalae</taxon>
        <taxon>asterids</taxon>
        <taxon>lamiids</taxon>
        <taxon>Lamiales</taxon>
        <taxon>Oleaceae</taxon>
        <taxon>Oleeae</taxon>
        <taxon>Olea</taxon>
    </lineage>
</organism>
<keyword evidence="5" id="KW-1185">Reference proteome</keyword>
<dbReference type="PROSITE" id="PS50089">
    <property type="entry name" value="ZF_RING_2"/>
    <property type="match status" value="1"/>
</dbReference>
<keyword evidence="1" id="KW-0479">Metal-binding</keyword>
<gene>
    <name evidence="4" type="ORF">OLEA9_A090738</name>
</gene>
<comment type="caution">
    <text evidence="4">The sequence shown here is derived from an EMBL/GenBank/DDBJ whole genome shotgun (WGS) entry which is preliminary data.</text>
</comment>
<dbReference type="Gene3D" id="3.30.40.10">
    <property type="entry name" value="Zinc/RING finger domain, C3HC4 (zinc finger)"/>
    <property type="match status" value="1"/>
</dbReference>
<keyword evidence="2" id="KW-1133">Transmembrane helix</keyword>
<evidence type="ECO:0000259" key="3">
    <source>
        <dbReference type="PROSITE" id="PS50089"/>
    </source>
</evidence>
<dbReference type="InterPro" id="IPR001841">
    <property type="entry name" value="Znf_RING"/>
</dbReference>